<dbReference type="AlphaFoldDB" id="A0A5B7DFP1"/>
<accession>A0A5B7DFP1</accession>
<comment type="caution">
    <text evidence="1">The sequence shown here is derived from an EMBL/GenBank/DDBJ whole genome shotgun (WGS) entry which is preliminary data.</text>
</comment>
<gene>
    <name evidence="1" type="ORF">E2C01_012963</name>
</gene>
<proteinExistence type="predicted"/>
<protein>
    <submittedName>
        <fullName evidence="1">Uncharacterized protein</fullName>
    </submittedName>
</protein>
<keyword evidence="2" id="KW-1185">Reference proteome</keyword>
<name>A0A5B7DFP1_PORTR</name>
<evidence type="ECO:0000313" key="2">
    <source>
        <dbReference type="Proteomes" id="UP000324222"/>
    </source>
</evidence>
<reference evidence="1 2" key="1">
    <citation type="submission" date="2019-05" db="EMBL/GenBank/DDBJ databases">
        <title>Another draft genome of Portunus trituberculatus and its Hox gene families provides insights of decapod evolution.</title>
        <authorList>
            <person name="Jeong J.-H."/>
            <person name="Song I."/>
            <person name="Kim S."/>
            <person name="Choi T."/>
            <person name="Kim D."/>
            <person name="Ryu S."/>
            <person name="Kim W."/>
        </authorList>
    </citation>
    <scope>NUCLEOTIDE SEQUENCE [LARGE SCALE GENOMIC DNA]</scope>
    <source>
        <tissue evidence="1">Muscle</tissue>
    </source>
</reference>
<dbReference type="EMBL" id="VSRR010000827">
    <property type="protein sequence ID" value="MPC20033.1"/>
    <property type="molecule type" value="Genomic_DNA"/>
</dbReference>
<dbReference type="Proteomes" id="UP000324222">
    <property type="component" value="Unassembled WGS sequence"/>
</dbReference>
<organism evidence="1 2">
    <name type="scientific">Portunus trituberculatus</name>
    <name type="common">Swimming crab</name>
    <name type="synonym">Neptunus trituberculatus</name>
    <dbReference type="NCBI Taxonomy" id="210409"/>
    <lineage>
        <taxon>Eukaryota</taxon>
        <taxon>Metazoa</taxon>
        <taxon>Ecdysozoa</taxon>
        <taxon>Arthropoda</taxon>
        <taxon>Crustacea</taxon>
        <taxon>Multicrustacea</taxon>
        <taxon>Malacostraca</taxon>
        <taxon>Eumalacostraca</taxon>
        <taxon>Eucarida</taxon>
        <taxon>Decapoda</taxon>
        <taxon>Pleocyemata</taxon>
        <taxon>Brachyura</taxon>
        <taxon>Eubrachyura</taxon>
        <taxon>Portunoidea</taxon>
        <taxon>Portunidae</taxon>
        <taxon>Portuninae</taxon>
        <taxon>Portunus</taxon>
    </lineage>
</organism>
<sequence length="81" mass="8819">MAQDGKRGRRGGYSGGFGVWTPWPGCGVGLLSVYIEHHRDHPPTLSHSHHGDLSHLPGVRQLPYTRPAALLSSATYVASFR</sequence>
<evidence type="ECO:0000313" key="1">
    <source>
        <dbReference type="EMBL" id="MPC20033.1"/>
    </source>
</evidence>